<reference evidence="1 2" key="1">
    <citation type="submission" date="2014-06" db="EMBL/GenBank/DDBJ databases">
        <authorList>
            <person name="Le Roux F."/>
        </authorList>
    </citation>
    <scope>NUCLEOTIDE SEQUENCE [LARGE SCALE GENOMIC DNA]</scope>
    <source>
        <strain evidence="1 2">J5-4</strain>
    </source>
</reference>
<dbReference type="RefSeq" id="WP_048659838.1">
    <property type="nucleotide sequence ID" value="NZ_AP025477.1"/>
</dbReference>
<name>A0ABP1WXR0_9VIBR</name>
<organism evidence="1 2">
    <name type="scientific">Vibrio crassostreae</name>
    <dbReference type="NCBI Taxonomy" id="246167"/>
    <lineage>
        <taxon>Bacteria</taxon>
        <taxon>Pseudomonadati</taxon>
        <taxon>Pseudomonadota</taxon>
        <taxon>Gammaproteobacteria</taxon>
        <taxon>Vibrionales</taxon>
        <taxon>Vibrionaceae</taxon>
        <taxon>Vibrio</taxon>
    </lineage>
</organism>
<dbReference type="GeneID" id="93901904"/>
<proteinExistence type="predicted"/>
<comment type="caution">
    <text evidence="1">The sequence shown here is derived from an EMBL/GenBank/DDBJ whole genome shotgun (WGS) entry which is preliminary data.</text>
</comment>
<accession>A0ABP1WXR0</accession>
<gene>
    <name evidence="1" type="ORF">VCR4J5_320008</name>
</gene>
<evidence type="ECO:0000313" key="1">
    <source>
        <dbReference type="EMBL" id="CDT43513.1"/>
    </source>
</evidence>
<protein>
    <submittedName>
        <fullName evidence="1">Uncharacterized protein</fullName>
    </submittedName>
</protein>
<sequence length="109" mass="12440">MKTPFIDHLFSKIVEGRYEKALATAAVKAKLDQLENVSEKIGSMYGDDAVQNVLGYREVKRCLEQCLDFIQNSSSDVEDVDFTIYLDFVRFRLKEGERIIESELADLGL</sequence>
<dbReference type="EMBL" id="CCJX01000116">
    <property type="protein sequence ID" value="CDT43513.1"/>
    <property type="molecule type" value="Genomic_DNA"/>
</dbReference>
<dbReference type="Proteomes" id="UP000049077">
    <property type="component" value="Unassembled WGS sequence"/>
</dbReference>
<keyword evidence="2" id="KW-1185">Reference proteome</keyword>
<evidence type="ECO:0000313" key="2">
    <source>
        <dbReference type="Proteomes" id="UP000049077"/>
    </source>
</evidence>